<accession>A0A2K2FP58</accession>
<dbReference type="EMBL" id="NIOJ01000009">
    <property type="protein sequence ID" value="PNU00565.1"/>
    <property type="molecule type" value="Genomic_DNA"/>
</dbReference>
<sequence>MKRIKLIAAIAFLLCGLIFAAWYKQPKTPLAALEKGYMGKQDSILMYCALIEQVDINQNKSLLFYYNGRGNVNCAVAEKKIAGYRIVDVNAELAPYHEDLRVGLYGSTYDKGKKWVYFGIIYDDSVDKVVWNNIEGVRFSSSDMDMVYAVGDGDFKGNEYHIYDADGNELEHHRS</sequence>
<feature type="signal peptide" evidence="1">
    <location>
        <begin position="1"/>
        <end position="20"/>
    </location>
</feature>
<dbReference type="KEGG" id="cthd:CDO33_10035"/>
<evidence type="ECO:0000313" key="2">
    <source>
        <dbReference type="EMBL" id="PNU00565.1"/>
    </source>
</evidence>
<keyword evidence="3" id="KW-1185">Reference proteome</keyword>
<reference evidence="3" key="1">
    <citation type="submission" date="2017-06" db="EMBL/GenBank/DDBJ databases">
        <title>Investigating the central metabolism of Clostridium thermosuccinogenes.</title>
        <authorList>
            <person name="Koendjbiharie J.G."/>
            <person name="Van Kranenburg R."/>
            <person name="Vriesendorp B."/>
        </authorList>
    </citation>
    <scope>NUCLEOTIDE SEQUENCE [LARGE SCALE GENOMIC DNA]</scope>
    <source>
        <strain evidence="3">DSM 5806</strain>
    </source>
</reference>
<dbReference type="OrthoDB" id="2083196at2"/>
<protein>
    <recommendedName>
        <fullName evidence="4">Lipoprotein</fullName>
    </recommendedName>
</protein>
<dbReference type="AlphaFoldDB" id="A0A2K2FP58"/>
<comment type="caution">
    <text evidence="2">The sequence shown here is derived from an EMBL/GenBank/DDBJ whole genome shotgun (WGS) entry which is preliminary data.</text>
</comment>
<feature type="chain" id="PRO_5014380882" description="Lipoprotein" evidence="1">
    <location>
        <begin position="21"/>
        <end position="175"/>
    </location>
</feature>
<evidence type="ECO:0008006" key="4">
    <source>
        <dbReference type="Google" id="ProtNLM"/>
    </source>
</evidence>
<organism evidence="2 3">
    <name type="scientific">Clostridium thermosuccinogenes</name>
    <dbReference type="NCBI Taxonomy" id="84032"/>
    <lineage>
        <taxon>Bacteria</taxon>
        <taxon>Bacillati</taxon>
        <taxon>Bacillota</taxon>
        <taxon>Clostridia</taxon>
        <taxon>Eubacteriales</taxon>
        <taxon>Clostridiaceae</taxon>
        <taxon>Clostridium</taxon>
    </lineage>
</organism>
<gene>
    <name evidence="2" type="ORF">CDQ84_05640</name>
</gene>
<evidence type="ECO:0000256" key="1">
    <source>
        <dbReference type="SAM" id="SignalP"/>
    </source>
</evidence>
<name>A0A2K2FP58_9CLOT</name>
<dbReference type="Proteomes" id="UP000236151">
    <property type="component" value="Unassembled WGS sequence"/>
</dbReference>
<keyword evidence="1" id="KW-0732">Signal</keyword>
<proteinExistence type="predicted"/>
<dbReference type="RefSeq" id="WP_103080756.1">
    <property type="nucleotide sequence ID" value="NZ_CP021850.1"/>
</dbReference>
<evidence type="ECO:0000313" key="3">
    <source>
        <dbReference type="Proteomes" id="UP000236151"/>
    </source>
</evidence>